<evidence type="ECO:0000259" key="1">
    <source>
        <dbReference type="PROSITE" id="PS51664"/>
    </source>
</evidence>
<dbReference type="Gene3D" id="3.30.1330.230">
    <property type="match status" value="1"/>
</dbReference>
<protein>
    <submittedName>
        <fullName evidence="2">YcaO-like family protein</fullName>
    </submittedName>
</protein>
<name>A0A8J7U5W5_9BACT</name>
<dbReference type="PANTHER" id="PTHR37809">
    <property type="entry name" value="RIBOSOMAL PROTEIN S12 METHYLTHIOTRANSFERASE ACCESSORY FACTOR YCAO"/>
    <property type="match status" value="1"/>
</dbReference>
<dbReference type="Gene3D" id="3.30.160.660">
    <property type="match status" value="1"/>
</dbReference>
<evidence type="ECO:0000313" key="2">
    <source>
        <dbReference type="EMBL" id="MBO1319731.1"/>
    </source>
</evidence>
<dbReference type="PANTHER" id="PTHR37809:SF1">
    <property type="entry name" value="RIBOSOMAL PROTEIN S12 METHYLTHIOTRANSFERASE ACCESSORY FACTOR YCAO"/>
    <property type="match status" value="1"/>
</dbReference>
<sequence>MTDTTLTPVYPKVTGLELLTLDSDRSLVRISDGDMFEVAQPLDRLQNLFEQCDGTRSLGDIQVAGLASEDAETIIEALAETDALTFDQEAPVDQGTRHLIVCCDEALFQAATYLAVERFDNVSFSNRETLFATAATIENPLIAVLSSRLDANWFVAIDTQCAALGVPWAAFHLDGGRGWLGPLVVPQRTADYRDLLDRRRCSGDAVEAAQLAEPLGTAEGAPFDPVTPSASEILWMLGLFFEELARAEQDGVCRLHSGELRADPVDFSTESFYFLPMPTRPVPENWLTGAPDYWAQMVNHRGGIVLAQHPVQHHPSIPDSLITIQSHCCDISRACPWENDSFVGGSAFNDEIAARGASLGEAVERYCGNFIPSRDPNRGNIWRKASYNELIAAGEHAVDPDQLILYSDALLAKEGCPFTPFTRDLPVTWVAGRSITKDRPAWLPMTLTYANWMADTFVDEPITNHLYTPGMAGGRNLEEALVGAVREVVERDITMAWWLNHTALPSIELTPELEALWRGLPQQHHQRYRLLHLDNPFDIPVVVGIVEDPVNHFINIGFGCRPDPVEAAKKAWSEALTLQEGSRDLLQPESLLRMSAEEWGMLSVPYLPHRADRRYLDSFDPEFRDVTDLMLQQQVFLDPRAVEKVRPLLDTPVGRRFADLPRLPDNRFATYRSRVEAQGFEIFYADITSSDVALTGMKAVRVIIPGLIPNMPAAFPAAGGARVFDLPVQLGWRETPLREDQLNYFPMPHA</sequence>
<evidence type="ECO:0000313" key="3">
    <source>
        <dbReference type="Proteomes" id="UP000664417"/>
    </source>
</evidence>
<dbReference type="PROSITE" id="PS51664">
    <property type="entry name" value="YCAO"/>
    <property type="match status" value="1"/>
</dbReference>
<keyword evidence="3" id="KW-1185">Reference proteome</keyword>
<dbReference type="Proteomes" id="UP000664417">
    <property type="component" value="Unassembled WGS sequence"/>
</dbReference>
<dbReference type="InterPro" id="IPR027624">
    <property type="entry name" value="TOMM_cyclo_SagD"/>
</dbReference>
<dbReference type="InterPro" id="IPR003776">
    <property type="entry name" value="YcaO-like_dom"/>
</dbReference>
<dbReference type="NCBIfam" id="TIGR03604">
    <property type="entry name" value="TOMM_cyclo_SagD"/>
    <property type="match status" value="1"/>
</dbReference>
<dbReference type="Gene3D" id="3.30.40.250">
    <property type="match status" value="1"/>
</dbReference>
<dbReference type="Pfam" id="PF02624">
    <property type="entry name" value="YcaO"/>
    <property type="match status" value="1"/>
</dbReference>
<gene>
    <name evidence="2" type="ORF">J3U88_14745</name>
</gene>
<organism evidence="2 3">
    <name type="scientific">Acanthopleuribacter pedis</name>
    <dbReference type="NCBI Taxonomy" id="442870"/>
    <lineage>
        <taxon>Bacteria</taxon>
        <taxon>Pseudomonadati</taxon>
        <taxon>Acidobacteriota</taxon>
        <taxon>Holophagae</taxon>
        <taxon>Acanthopleuribacterales</taxon>
        <taxon>Acanthopleuribacteraceae</taxon>
        <taxon>Acanthopleuribacter</taxon>
    </lineage>
</organism>
<comment type="caution">
    <text evidence="2">The sequence shown here is derived from an EMBL/GenBank/DDBJ whole genome shotgun (WGS) entry which is preliminary data.</text>
</comment>
<proteinExistence type="predicted"/>
<dbReference type="RefSeq" id="WP_207859636.1">
    <property type="nucleotide sequence ID" value="NZ_JAFREP010000013.1"/>
</dbReference>
<dbReference type="Gene3D" id="3.40.50.720">
    <property type="entry name" value="NAD(P)-binding Rossmann-like Domain"/>
    <property type="match status" value="1"/>
</dbReference>
<dbReference type="AlphaFoldDB" id="A0A8J7U5W5"/>
<reference evidence="2" key="1">
    <citation type="submission" date="2021-03" db="EMBL/GenBank/DDBJ databases">
        <authorList>
            <person name="Wang G."/>
        </authorList>
    </citation>
    <scope>NUCLEOTIDE SEQUENCE</scope>
    <source>
        <strain evidence="2">KCTC 12899</strain>
    </source>
</reference>
<accession>A0A8J7U5W5</accession>
<dbReference type="EMBL" id="JAFREP010000013">
    <property type="protein sequence ID" value="MBO1319731.1"/>
    <property type="molecule type" value="Genomic_DNA"/>
</dbReference>
<feature type="domain" description="YcaO" evidence="1">
    <location>
        <begin position="345"/>
        <end position="750"/>
    </location>
</feature>